<dbReference type="AlphaFoldDB" id="A0A2I1BUB7"/>
<name>A0A2I1BUB7_ASPN1</name>
<reference evidence="2" key="1">
    <citation type="journal article" date="2018" name="Proc. Natl. Acad. Sci. U.S.A.">
        <title>Linking secondary metabolites to gene clusters through genome sequencing of six diverse Aspergillus species.</title>
        <authorList>
            <person name="Kaerboelling I."/>
            <person name="Vesth T.C."/>
            <person name="Frisvad J.C."/>
            <person name="Nybo J.L."/>
            <person name="Theobald S."/>
            <person name="Kuo A."/>
            <person name="Bowyer P."/>
            <person name="Matsuda Y."/>
            <person name="Mondo S."/>
            <person name="Lyhne E.K."/>
            <person name="Kogle M.E."/>
            <person name="Clum A."/>
            <person name="Lipzen A."/>
            <person name="Salamov A."/>
            <person name="Ngan C.Y."/>
            <person name="Daum C."/>
            <person name="Chiniquy J."/>
            <person name="Barry K."/>
            <person name="LaButti K."/>
            <person name="Haridas S."/>
            <person name="Simmons B.A."/>
            <person name="Magnuson J.K."/>
            <person name="Mortensen U.H."/>
            <person name="Larsen T.O."/>
            <person name="Grigoriev I.V."/>
            <person name="Baker S.E."/>
            <person name="Andersen M.R."/>
        </authorList>
    </citation>
    <scope>NUCLEOTIDE SEQUENCE [LARGE SCALE GENOMIC DNA]</scope>
    <source>
        <strain evidence="2">IBT 16806</strain>
    </source>
</reference>
<dbReference type="Proteomes" id="UP000234474">
    <property type="component" value="Unassembled WGS sequence"/>
</dbReference>
<keyword evidence="2" id="KW-1185">Reference proteome</keyword>
<sequence length="88" mass="9510">MAAAAGVIGVARSLADGGRTEKKAEWSKKCSTADMQSNQCLSTVYRYQGTIGGDHNRRCYAENRKPASPASDSYVLCAQRTPSPWLLV</sequence>
<evidence type="ECO:0000313" key="1">
    <source>
        <dbReference type="EMBL" id="PKX88969.1"/>
    </source>
</evidence>
<organism evidence="1 2">
    <name type="scientific">Aspergillus novofumigatus (strain IBT 16806)</name>
    <dbReference type="NCBI Taxonomy" id="1392255"/>
    <lineage>
        <taxon>Eukaryota</taxon>
        <taxon>Fungi</taxon>
        <taxon>Dikarya</taxon>
        <taxon>Ascomycota</taxon>
        <taxon>Pezizomycotina</taxon>
        <taxon>Eurotiomycetes</taxon>
        <taxon>Eurotiomycetidae</taxon>
        <taxon>Eurotiales</taxon>
        <taxon>Aspergillaceae</taxon>
        <taxon>Aspergillus</taxon>
        <taxon>Aspergillus subgen. Fumigati</taxon>
    </lineage>
</organism>
<proteinExistence type="predicted"/>
<accession>A0A2I1BUB7</accession>
<dbReference type="EMBL" id="MSZS01000011">
    <property type="protein sequence ID" value="PKX88969.1"/>
    <property type="molecule type" value="Genomic_DNA"/>
</dbReference>
<dbReference type="VEuPathDB" id="FungiDB:P174DRAFT_446062"/>
<evidence type="ECO:0000313" key="2">
    <source>
        <dbReference type="Proteomes" id="UP000234474"/>
    </source>
</evidence>
<dbReference type="RefSeq" id="XP_024677564.1">
    <property type="nucleotide sequence ID" value="XM_024828487.1"/>
</dbReference>
<protein>
    <submittedName>
        <fullName evidence="1">Uncharacterized protein</fullName>
    </submittedName>
</protein>
<comment type="caution">
    <text evidence="1">The sequence shown here is derived from an EMBL/GenBank/DDBJ whole genome shotgun (WGS) entry which is preliminary data.</text>
</comment>
<dbReference type="GeneID" id="36535812"/>
<gene>
    <name evidence="1" type="ORF">P174DRAFT_446062</name>
</gene>